<evidence type="ECO:0000256" key="1">
    <source>
        <dbReference type="ARBA" id="ARBA00022679"/>
    </source>
</evidence>
<evidence type="ECO:0000259" key="3">
    <source>
        <dbReference type="PROSITE" id="PS51186"/>
    </source>
</evidence>
<proteinExistence type="predicted"/>
<protein>
    <recommendedName>
        <fullName evidence="3">N-acetyltransferase domain-containing protein</fullName>
    </recommendedName>
</protein>
<dbReference type="Gene3D" id="3.40.630.30">
    <property type="match status" value="1"/>
</dbReference>
<name>S2KAV2_MUCC1</name>
<dbReference type="STRING" id="1220926.S2KAV2"/>
<dbReference type="InterPro" id="IPR016181">
    <property type="entry name" value="Acyl_CoA_acyltransferase"/>
</dbReference>
<dbReference type="AlphaFoldDB" id="S2KAV2"/>
<dbReference type="InterPro" id="IPR050832">
    <property type="entry name" value="Bact_Acetyltransf"/>
</dbReference>
<dbReference type="eggNOG" id="ENOG502S9A6">
    <property type="taxonomic scope" value="Eukaryota"/>
</dbReference>
<dbReference type="PANTHER" id="PTHR43877">
    <property type="entry name" value="AMINOALKYLPHOSPHONATE N-ACETYLTRANSFERASE-RELATED-RELATED"/>
    <property type="match status" value="1"/>
</dbReference>
<keyword evidence="5" id="KW-1185">Reference proteome</keyword>
<keyword evidence="2" id="KW-0012">Acyltransferase</keyword>
<dbReference type="VEuPathDB" id="FungiDB:HMPREF1544_03789"/>
<dbReference type="InParanoid" id="S2KAV2"/>
<accession>S2KAV2</accession>
<dbReference type="InterPro" id="IPR000182">
    <property type="entry name" value="GNAT_dom"/>
</dbReference>
<evidence type="ECO:0000313" key="5">
    <source>
        <dbReference type="Proteomes" id="UP000014254"/>
    </source>
</evidence>
<evidence type="ECO:0000313" key="4">
    <source>
        <dbReference type="EMBL" id="EPB89420.1"/>
    </source>
</evidence>
<gene>
    <name evidence="4" type="ORF">HMPREF1544_03789</name>
</gene>
<reference evidence="5" key="1">
    <citation type="submission" date="2013-05" db="EMBL/GenBank/DDBJ databases">
        <title>The Genome sequence of Mucor circinelloides f. circinelloides 1006PhL.</title>
        <authorList>
            <consortium name="The Broad Institute Genomics Platform"/>
            <person name="Cuomo C."/>
            <person name="Earl A."/>
            <person name="Findley K."/>
            <person name="Lee S.C."/>
            <person name="Walker B."/>
            <person name="Young S."/>
            <person name="Zeng Q."/>
            <person name="Gargeya S."/>
            <person name="Fitzgerald M."/>
            <person name="Haas B."/>
            <person name="Abouelleil A."/>
            <person name="Allen A.W."/>
            <person name="Alvarado L."/>
            <person name="Arachchi H.M."/>
            <person name="Berlin A.M."/>
            <person name="Chapman S.B."/>
            <person name="Gainer-Dewar J."/>
            <person name="Goldberg J."/>
            <person name="Griggs A."/>
            <person name="Gujja S."/>
            <person name="Hansen M."/>
            <person name="Howarth C."/>
            <person name="Imamovic A."/>
            <person name="Ireland A."/>
            <person name="Larimer J."/>
            <person name="McCowan C."/>
            <person name="Murphy C."/>
            <person name="Pearson M."/>
            <person name="Poon T.W."/>
            <person name="Priest M."/>
            <person name="Roberts A."/>
            <person name="Saif S."/>
            <person name="Shea T."/>
            <person name="Sisk P."/>
            <person name="Sykes S."/>
            <person name="Wortman J."/>
            <person name="Nusbaum C."/>
            <person name="Birren B."/>
        </authorList>
    </citation>
    <scope>NUCLEOTIDE SEQUENCE [LARGE SCALE GENOMIC DNA]</scope>
    <source>
        <strain evidence="5">1006PhL</strain>
    </source>
</reference>
<dbReference type="EMBL" id="KE123935">
    <property type="protein sequence ID" value="EPB89420.1"/>
    <property type="molecule type" value="Genomic_DNA"/>
</dbReference>
<dbReference type="PROSITE" id="PS51186">
    <property type="entry name" value="GNAT"/>
    <property type="match status" value="1"/>
</dbReference>
<dbReference type="GO" id="GO:0016747">
    <property type="term" value="F:acyltransferase activity, transferring groups other than amino-acyl groups"/>
    <property type="evidence" value="ECO:0007669"/>
    <property type="project" value="InterPro"/>
</dbReference>
<dbReference type="CDD" id="cd04301">
    <property type="entry name" value="NAT_SF"/>
    <property type="match status" value="1"/>
</dbReference>
<feature type="domain" description="N-acetyltransferase" evidence="3">
    <location>
        <begin position="4"/>
        <end position="174"/>
    </location>
</feature>
<dbReference type="SUPFAM" id="SSF55729">
    <property type="entry name" value="Acyl-CoA N-acyltransferases (Nat)"/>
    <property type="match status" value="1"/>
</dbReference>
<keyword evidence="1" id="KW-0808">Transferase</keyword>
<evidence type="ECO:0000256" key="2">
    <source>
        <dbReference type="ARBA" id="ARBA00023315"/>
    </source>
</evidence>
<dbReference type="Pfam" id="PF00583">
    <property type="entry name" value="Acetyltransf_1"/>
    <property type="match status" value="1"/>
</dbReference>
<organism evidence="4 5">
    <name type="scientific">Mucor circinelloides f. circinelloides (strain 1006PhL)</name>
    <name type="common">Mucormycosis agent</name>
    <name type="synonym">Calyptromyces circinelloides</name>
    <dbReference type="NCBI Taxonomy" id="1220926"/>
    <lineage>
        <taxon>Eukaryota</taxon>
        <taxon>Fungi</taxon>
        <taxon>Fungi incertae sedis</taxon>
        <taxon>Mucoromycota</taxon>
        <taxon>Mucoromycotina</taxon>
        <taxon>Mucoromycetes</taxon>
        <taxon>Mucorales</taxon>
        <taxon>Mucorineae</taxon>
        <taxon>Mucoraceae</taxon>
        <taxon>Mucor</taxon>
    </lineage>
</organism>
<dbReference type="OrthoDB" id="9975416at2759"/>
<sequence>MSAIQITKIDASYAQVFADLGRRLFKETFSSDTTPENMATYLDESFHIKIQEKELNDPNYYTFMAFDDNKTPVGFAQMRHNETVYEFIGDPEAIELRRIYVDKNCAGKGIGSKLMTACLAKAKELNKKTVWLGVWEFNTTAVKFYSSKGFYKVGTHVFKTGDQVDEDNVMILKL</sequence>
<dbReference type="Proteomes" id="UP000014254">
    <property type="component" value="Unassembled WGS sequence"/>
</dbReference>